<evidence type="ECO:0000256" key="2">
    <source>
        <dbReference type="SAM" id="SignalP"/>
    </source>
</evidence>
<proteinExistence type="predicted"/>
<keyword evidence="1" id="KW-1133">Transmembrane helix</keyword>
<keyword evidence="5" id="KW-1185">Reference proteome</keyword>
<dbReference type="Proteomes" id="UP000053555">
    <property type="component" value="Unassembled WGS sequence"/>
</dbReference>
<dbReference type="Proteomes" id="UP000289340">
    <property type="component" value="Chromosome 8"/>
</dbReference>
<name>A0A0B2PPE6_GLYSO</name>
<dbReference type="EMBL" id="QZWG01000008">
    <property type="protein sequence ID" value="RZC00268.1"/>
    <property type="molecule type" value="Genomic_DNA"/>
</dbReference>
<protein>
    <submittedName>
        <fullName evidence="3">Uncharacterized protein</fullName>
    </submittedName>
</protein>
<keyword evidence="2" id="KW-0732">Signal</keyword>
<evidence type="ECO:0000256" key="1">
    <source>
        <dbReference type="SAM" id="Phobius"/>
    </source>
</evidence>
<dbReference type="EMBL" id="KN664071">
    <property type="protein sequence ID" value="KHN10975.1"/>
    <property type="molecule type" value="Genomic_DNA"/>
</dbReference>
<feature type="chain" id="PRO_5040562743" evidence="2">
    <location>
        <begin position="25"/>
        <end position="95"/>
    </location>
</feature>
<reference evidence="3" key="1">
    <citation type="submission" date="2014-07" db="EMBL/GenBank/DDBJ databases">
        <title>Identification of a novel salt tolerance gene in wild soybean by whole-genome sequencing.</title>
        <authorList>
            <person name="Lam H.-M."/>
            <person name="Qi X."/>
            <person name="Li M.-W."/>
            <person name="Liu X."/>
            <person name="Xie M."/>
            <person name="Ni M."/>
            <person name="Xu X."/>
        </authorList>
    </citation>
    <scope>NUCLEOTIDE SEQUENCE [LARGE SCALE GENOMIC DNA]</scope>
    <source>
        <tissue evidence="3">Root</tissue>
    </source>
</reference>
<reference evidence="4 5" key="2">
    <citation type="submission" date="2018-09" db="EMBL/GenBank/DDBJ databases">
        <title>A high-quality reference genome of wild soybean provides a powerful tool to mine soybean genomes.</title>
        <authorList>
            <person name="Xie M."/>
            <person name="Chung C.Y.L."/>
            <person name="Li M.-W."/>
            <person name="Wong F.-L."/>
            <person name="Chan T.-F."/>
            <person name="Lam H.-M."/>
        </authorList>
    </citation>
    <scope>NUCLEOTIDE SEQUENCE [LARGE SCALE GENOMIC DNA]</scope>
    <source>
        <strain evidence="5">cv. W05</strain>
        <tissue evidence="4">Hypocotyl of etiolated seedlings</tissue>
    </source>
</reference>
<keyword evidence="1" id="KW-0472">Membrane</keyword>
<accession>A0A0B2PPE6</accession>
<evidence type="ECO:0000313" key="5">
    <source>
        <dbReference type="Proteomes" id="UP000289340"/>
    </source>
</evidence>
<organism evidence="3">
    <name type="scientific">Glycine soja</name>
    <name type="common">Wild soybean</name>
    <dbReference type="NCBI Taxonomy" id="3848"/>
    <lineage>
        <taxon>Eukaryota</taxon>
        <taxon>Viridiplantae</taxon>
        <taxon>Streptophyta</taxon>
        <taxon>Embryophyta</taxon>
        <taxon>Tracheophyta</taxon>
        <taxon>Spermatophyta</taxon>
        <taxon>Magnoliopsida</taxon>
        <taxon>eudicotyledons</taxon>
        <taxon>Gunneridae</taxon>
        <taxon>Pentapetalae</taxon>
        <taxon>rosids</taxon>
        <taxon>fabids</taxon>
        <taxon>Fabales</taxon>
        <taxon>Fabaceae</taxon>
        <taxon>Papilionoideae</taxon>
        <taxon>50 kb inversion clade</taxon>
        <taxon>NPAAA clade</taxon>
        <taxon>indigoferoid/millettioid clade</taxon>
        <taxon>Phaseoleae</taxon>
        <taxon>Glycine</taxon>
        <taxon>Glycine subgen. Soja</taxon>
    </lineage>
</organism>
<dbReference type="AlphaFoldDB" id="A0A0B2PPE6"/>
<keyword evidence="1" id="KW-0812">Transmembrane</keyword>
<evidence type="ECO:0000313" key="4">
    <source>
        <dbReference type="EMBL" id="RZC00268.1"/>
    </source>
</evidence>
<evidence type="ECO:0000313" key="3">
    <source>
        <dbReference type="EMBL" id="KHN10975.1"/>
    </source>
</evidence>
<feature type="transmembrane region" description="Helical" evidence="1">
    <location>
        <begin position="48"/>
        <end position="67"/>
    </location>
</feature>
<feature type="signal peptide" evidence="2">
    <location>
        <begin position="1"/>
        <end position="24"/>
    </location>
</feature>
<gene>
    <name evidence="4" type="ORF">D0Y65_022570</name>
    <name evidence="3" type="ORF">glysoja_026710</name>
</gene>
<sequence>MAKTKALVVLSLFVMATLNGTATAERGFPGKDNDHGHHNDNDLLYEPQHFGVLGLWPFILLHPWLWLKNDKMAVPYYQGVPKVDDEGHGNSPTVP</sequence>